<accession>A0ABR2TKT3</accession>
<gene>
    <name evidence="1" type="ORF">V6N11_022722</name>
</gene>
<name>A0ABR2TKT3_9ROSI</name>
<proteinExistence type="predicted"/>
<comment type="caution">
    <text evidence="1">The sequence shown here is derived from an EMBL/GenBank/DDBJ whole genome shotgun (WGS) entry which is preliminary data.</text>
</comment>
<protein>
    <submittedName>
        <fullName evidence="1">Uncharacterized protein</fullName>
    </submittedName>
</protein>
<sequence>MQREATRCSSGFHPSRTSELTGKIRSCRFVCHKSIGKGLYVAGLGYEPALSCPVQSDPPQNVSIGNDAQCNE</sequence>
<evidence type="ECO:0000313" key="1">
    <source>
        <dbReference type="EMBL" id="KAK9037822.1"/>
    </source>
</evidence>
<reference evidence="1 2" key="1">
    <citation type="journal article" date="2024" name="G3 (Bethesda)">
        <title>Genome assembly of Hibiscus sabdariffa L. provides insights into metabolisms of medicinal natural products.</title>
        <authorList>
            <person name="Kim T."/>
        </authorList>
    </citation>
    <scope>NUCLEOTIDE SEQUENCE [LARGE SCALE GENOMIC DNA]</scope>
    <source>
        <strain evidence="1">TK-2024</strain>
        <tissue evidence="1">Old leaves</tissue>
    </source>
</reference>
<evidence type="ECO:0000313" key="2">
    <source>
        <dbReference type="Proteomes" id="UP001396334"/>
    </source>
</evidence>
<keyword evidence="2" id="KW-1185">Reference proteome</keyword>
<organism evidence="1 2">
    <name type="scientific">Hibiscus sabdariffa</name>
    <name type="common">roselle</name>
    <dbReference type="NCBI Taxonomy" id="183260"/>
    <lineage>
        <taxon>Eukaryota</taxon>
        <taxon>Viridiplantae</taxon>
        <taxon>Streptophyta</taxon>
        <taxon>Embryophyta</taxon>
        <taxon>Tracheophyta</taxon>
        <taxon>Spermatophyta</taxon>
        <taxon>Magnoliopsida</taxon>
        <taxon>eudicotyledons</taxon>
        <taxon>Gunneridae</taxon>
        <taxon>Pentapetalae</taxon>
        <taxon>rosids</taxon>
        <taxon>malvids</taxon>
        <taxon>Malvales</taxon>
        <taxon>Malvaceae</taxon>
        <taxon>Malvoideae</taxon>
        <taxon>Hibiscus</taxon>
    </lineage>
</organism>
<dbReference type="Proteomes" id="UP001396334">
    <property type="component" value="Unassembled WGS sequence"/>
</dbReference>
<dbReference type="EMBL" id="JBBPBN010000005">
    <property type="protein sequence ID" value="KAK9037822.1"/>
    <property type="molecule type" value="Genomic_DNA"/>
</dbReference>